<evidence type="ECO:0000313" key="9">
    <source>
        <dbReference type="Proteomes" id="UP001235744"/>
    </source>
</evidence>
<comment type="subcellular location">
    <subcellularLocation>
        <location evidence="1">Membrane</location>
        <topology evidence="1">Multi-pass membrane protein</topology>
    </subcellularLocation>
</comment>
<evidence type="ECO:0000256" key="6">
    <source>
        <dbReference type="SAM" id="Phobius"/>
    </source>
</evidence>
<feature type="transmembrane region" description="Helical" evidence="6">
    <location>
        <begin position="224"/>
        <end position="242"/>
    </location>
</feature>
<dbReference type="PANTHER" id="PTHR43229">
    <property type="entry name" value="NODULATION PROTEIN J"/>
    <property type="match status" value="1"/>
</dbReference>
<dbReference type="PIRSF" id="PIRSF006648">
    <property type="entry name" value="DrrB"/>
    <property type="match status" value="1"/>
</dbReference>
<dbReference type="InterPro" id="IPR013525">
    <property type="entry name" value="ABC2_TM"/>
</dbReference>
<keyword evidence="4 6" id="KW-0472">Membrane</keyword>
<dbReference type="InterPro" id="IPR051784">
    <property type="entry name" value="Nod_factor_ABC_transporter"/>
</dbReference>
<accession>A0ABY9IFZ4</accession>
<evidence type="ECO:0000256" key="1">
    <source>
        <dbReference type="ARBA" id="ARBA00004141"/>
    </source>
</evidence>
<dbReference type="RefSeq" id="WP_306072722.1">
    <property type="nucleotide sequence ID" value="NZ_CP120988.1"/>
</dbReference>
<feature type="transmembrane region" description="Helical" evidence="6">
    <location>
        <begin position="55"/>
        <end position="76"/>
    </location>
</feature>
<proteinExistence type="predicted"/>
<evidence type="ECO:0000256" key="4">
    <source>
        <dbReference type="ARBA" id="ARBA00023136"/>
    </source>
</evidence>
<keyword evidence="3 6" id="KW-1133">Transmembrane helix</keyword>
<feature type="transmembrane region" description="Helical" evidence="6">
    <location>
        <begin position="110"/>
        <end position="127"/>
    </location>
</feature>
<feature type="domain" description="ABC-2 type transporter transmembrane" evidence="7">
    <location>
        <begin position="18"/>
        <end position="202"/>
    </location>
</feature>
<evidence type="ECO:0000256" key="5">
    <source>
        <dbReference type="ARBA" id="ARBA00023251"/>
    </source>
</evidence>
<reference evidence="8 9" key="1">
    <citation type="submission" date="2023-03" db="EMBL/GenBank/DDBJ databases">
        <title>Isolation and description of six Streptomyces strains from soil environments, able to metabolize different microbial glucans.</title>
        <authorList>
            <person name="Widen T."/>
            <person name="Larsbrink J."/>
        </authorList>
    </citation>
    <scope>NUCLEOTIDE SEQUENCE [LARGE SCALE GENOMIC DNA]</scope>
    <source>
        <strain evidence="8 9">Alt2</strain>
    </source>
</reference>
<dbReference type="InterPro" id="IPR000412">
    <property type="entry name" value="ABC_2_transport"/>
</dbReference>
<evidence type="ECO:0000256" key="2">
    <source>
        <dbReference type="ARBA" id="ARBA00022692"/>
    </source>
</evidence>
<dbReference type="Proteomes" id="UP001235744">
    <property type="component" value="Chromosome"/>
</dbReference>
<protein>
    <submittedName>
        <fullName evidence="8">ABC transporter permease</fullName>
    </submittedName>
</protein>
<feature type="transmembrane region" description="Helical" evidence="6">
    <location>
        <begin position="30"/>
        <end position="49"/>
    </location>
</feature>
<keyword evidence="9" id="KW-1185">Reference proteome</keyword>
<dbReference type="EMBL" id="CP120988">
    <property type="protein sequence ID" value="WLQ54125.1"/>
    <property type="molecule type" value="Genomic_DNA"/>
</dbReference>
<organism evidence="8 9">
    <name type="scientific">Streptomyces poriferorum</name>
    <dbReference type="NCBI Taxonomy" id="2798799"/>
    <lineage>
        <taxon>Bacteria</taxon>
        <taxon>Bacillati</taxon>
        <taxon>Actinomycetota</taxon>
        <taxon>Actinomycetes</taxon>
        <taxon>Kitasatosporales</taxon>
        <taxon>Streptomycetaceae</taxon>
        <taxon>Streptomyces</taxon>
    </lineage>
</organism>
<sequence length="248" mass="25725">MSHPVLQGAALSYRALFTWLNPLGYLSSRLIRPIGLAVTFAAVSSHYGGSVARTLVGASLLACAHAVIYGLALAVANERSFGTLDLWLASPQNTLAAICQRGLPHLVDGFLGGLITYLVCGLLYGVLPVPLHTFAGALILVLVSAFGMGVLTAGIALLVKDVFTTPNLAHLLLMVFSGTLMSTEALPSPLRPVSEAFPISHVAAYLSGPVGRGPGLLESAVGEVAVGLVWFAGGALLVQIFLRRGSRG</sequence>
<feature type="transmembrane region" description="Helical" evidence="6">
    <location>
        <begin position="133"/>
        <end position="159"/>
    </location>
</feature>
<evidence type="ECO:0000256" key="3">
    <source>
        <dbReference type="ARBA" id="ARBA00022989"/>
    </source>
</evidence>
<gene>
    <name evidence="8" type="ORF">P8A19_01090</name>
</gene>
<evidence type="ECO:0000313" key="8">
    <source>
        <dbReference type="EMBL" id="WLQ54125.1"/>
    </source>
</evidence>
<keyword evidence="5" id="KW-0046">Antibiotic resistance</keyword>
<evidence type="ECO:0000259" key="7">
    <source>
        <dbReference type="Pfam" id="PF01061"/>
    </source>
</evidence>
<keyword evidence="2 6" id="KW-0812">Transmembrane</keyword>
<dbReference type="Pfam" id="PF01061">
    <property type="entry name" value="ABC2_membrane"/>
    <property type="match status" value="1"/>
</dbReference>
<dbReference type="PANTHER" id="PTHR43229:SF2">
    <property type="entry name" value="NODULATION PROTEIN J"/>
    <property type="match status" value="1"/>
</dbReference>
<name>A0ABY9IFZ4_9ACTN</name>